<reference evidence="6 7" key="1">
    <citation type="journal article" date="2023" name="Life. Sci Alliance">
        <title>Evolutionary insights into 3D genome organization and epigenetic landscape of Vigna mungo.</title>
        <authorList>
            <person name="Junaid A."/>
            <person name="Singh B."/>
            <person name="Bhatia S."/>
        </authorList>
    </citation>
    <scope>NUCLEOTIDE SEQUENCE [LARGE SCALE GENOMIC DNA]</scope>
    <source>
        <strain evidence="6">Urdbean</strain>
    </source>
</reference>
<evidence type="ECO:0000259" key="5">
    <source>
        <dbReference type="PROSITE" id="PS50600"/>
    </source>
</evidence>
<dbReference type="GO" id="GO:0008234">
    <property type="term" value="F:cysteine-type peptidase activity"/>
    <property type="evidence" value="ECO:0007669"/>
    <property type="project" value="InterPro"/>
</dbReference>
<dbReference type="EMBL" id="CP144697">
    <property type="protein sequence ID" value="WVZ13518.1"/>
    <property type="molecule type" value="Genomic_DNA"/>
</dbReference>
<protein>
    <recommendedName>
        <fullName evidence="5">Ubiquitin-like protease family profile domain-containing protein</fullName>
    </recommendedName>
</protein>
<feature type="chain" id="PRO_5042958798" description="Ubiquitin-like protease family profile domain-containing protein" evidence="4">
    <location>
        <begin position="24"/>
        <end position="144"/>
    </location>
</feature>
<feature type="signal peptide" evidence="4">
    <location>
        <begin position="1"/>
        <end position="23"/>
    </location>
</feature>
<evidence type="ECO:0000313" key="7">
    <source>
        <dbReference type="Proteomes" id="UP001374535"/>
    </source>
</evidence>
<dbReference type="Gene3D" id="3.40.395.10">
    <property type="entry name" value="Adenoviral Proteinase, Chain A"/>
    <property type="match status" value="1"/>
</dbReference>
<organism evidence="6 7">
    <name type="scientific">Vigna mungo</name>
    <name type="common">Black gram</name>
    <name type="synonym">Phaseolus mungo</name>
    <dbReference type="NCBI Taxonomy" id="3915"/>
    <lineage>
        <taxon>Eukaryota</taxon>
        <taxon>Viridiplantae</taxon>
        <taxon>Streptophyta</taxon>
        <taxon>Embryophyta</taxon>
        <taxon>Tracheophyta</taxon>
        <taxon>Spermatophyta</taxon>
        <taxon>Magnoliopsida</taxon>
        <taxon>eudicotyledons</taxon>
        <taxon>Gunneridae</taxon>
        <taxon>Pentapetalae</taxon>
        <taxon>rosids</taxon>
        <taxon>fabids</taxon>
        <taxon>Fabales</taxon>
        <taxon>Fabaceae</taxon>
        <taxon>Papilionoideae</taxon>
        <taxon>50 kb inversion clade</taxon>
        <taxon>NPAAA clade</taxon>
        <taxon>indigoferoid/millettioid clade</taxon>
        <taxon>Phaseoleae</taxon>
        <taxon>Vigna</taxon>
    </lineage>
</organism>
<dbReference type="Proteomes" id="UP001374535">
    <property type="component" value="Chromosome 4"/>
</dbReference>
<dbReference type="AlphaFoldDB" id="A0AAQ3S1Z1"/>
<accession>A0AAQ3S1Z1</accession>
<keyword evidence="4" id="KW-0732">Signal</keyword>
<keyword evidence="2" id="KW-0645">Protease</keyword>
<dbReference type="InterPro" id="IPR003653">
    <property type="entry name" value="Peptidase_C48_C"/>
</dbReference>
<proteinExistence type="inferred from homology"/>
<evidence type="ECO:0000313" key="6">
    <source>
        <dbReference type="EMBL" id="WVZ13518.1"/>
    </source>
</evidence>
<evidence type="ECO:0000256" key="2">
    <source>
        <dbReference type="ARBA" id="ARBA00022670"/>
    </source>
</evidence>
<gene>
    <name evidence="6" type="ORF">V8G54_011084</name>
</gene>
<evidence type="ECO:0000256" key="3">
    <source>
        <dbReference type="ARBA" id="ARBA00022801"/>
    </source>
</evidence>
<feature type="domain" description="Ubiquitin-like protease family profile" evidence="5">
    <location>
        <begin position="1"/>
        <end position="100"/>
    </location>
</feature>
<evidence type="ECO:0000256" key="4">
    <source>
        <dbReference type="SAM" id="SignalP"/>
    </source>
</evidence>
<dbReference type="PROSITE" id="PS50600">
    <property type="entry name" value="ULP_PROTEASE"/>
    <property type="match status" value="1"/>
</dbReference>
<comment type="similarity">
    <text evidence="1">Belongs to the peptidase C48 family.</text>
</comment>
<keyword evidence="7" id="KW-1185">Reference proteome</keyword>
<dbReference type="InterPro" id="IPR038765">
    <property type="entry name" value="Papain-like_cys_pep_sf"/>
</dbReference>
<name>A0AAQ3S1Z1_VIGMU</name>
<dbReference type="GO" id="GO:0006508">
    <property type="term" value="P:proteolysis"/>
    <property type="evidence" value="ECO:0007669"/>
    <property type="project" value="UniProtKB-KW"/>
</dbReference>
<evidence type="ECO:0000256" key="1">
    <source>
        <dbReference type="ARBA" id="ARBA00005234"/>
    </source>
</evidence>
<sequence length="144" mass="16789">MVFSPNFAVFILVVSSEHWWCYALKVCTFHLFVINSLEKGIKGRCRIDRTIAQNIQRLWGLLTNPLEDSKCPLLVEQAKIPVQPNTYDCGVIMMKAIEIWDGEDKFDGKSMPDYTNVGKKFIWDWIMDEDNVRRIEMLHHLGLI</sequence>
<keyword evidence="3" id="KW-0378">Hydrolase</keyword>
<dbReference type="SUPFAM" id="SSF54001">
    <property type="entry name" value="Cysteine proteinases"/>
    <property type="match status" value="1"/>
</dbReference>